<evidence type="ECO:0000256" key="13">
    <source>
        <dbReference type="ARBA" id="ARBA00023136"/>
    </source>
</evidence>
<keyword evidence="11 14" id="KW-1133">Transmembrane helix</keyword>
<keyword evidence="10" id="KW-0067">ATP-binding</keyword>
<evidence type="ECO:0000256" key="2">
    <source>
        <dbReference type="ARBA" id="ARBA00004651"/>
    </source>
</evidence>
<feature type="domain" description="Histidine kinase" evidence="15">
    <location>
        <begin position="252"/>
        <end position="468"/>
    </location>
</feature>
<dbReference type="GO" id="GO:0005524">
    <property type="term" value="F:ATP binding"/>
    <property type="evidence" value="ECO:0007669"/>
    <property type="project" value="UniProtKB-KW"/>
</dbReference>
<dbReference type="EMBL" id="CYZX01000008">
    <property type="protein sequence ID" value="CUO35201.1"/>
    <property type="molecule type" value="Genomic_DNA"/>
</dbReference>
<dbReference type="GO" id="GO:0000155">
    <property type="term" value="F:phosphorelay sensor kinase activity"/>
    <property type="evidence" value="ECO:0007669"/>
    <property type="project" value="InterPro"/>
</dbReference>
<evidence type="ECO:0000256" key="8">
    <source>
        <dbReference type="ARBA" id="ARBA00022741"/>
    </source>
</evidence>
<proteinExistence type="predicted"/>
<feature type="domain" description="HAMP" evidence="16">
    <location>
        <begin position="192"/>
        <end position="244"/>
    </location>
</feature>
<name>A0A174EBZ4_9CLOT</name>
<organism evidence="17 18">
    <name type="scientific">Clostridium disporicum</name>
    <dbReference type="NCBI Taxonomy" id="84024"/>
    <lineage>
        <taxon>Bacteria</taxon>
        <taxon>Bacillati</taxon>
        <taxon>Bacillota</taxon>
        <taxon>Clostridia</taxon>
        <taxon>Eubacteriales</taxon>
        <taxon>Clostridiaceae</taxon>
        <taxon>Clostridium</taxon>
    </lineage>
</organism>
<dbReference type="Pfam" id="PF00672">
    <property type="entry name" value="HAMP"/>
    <property type="match status" value="1"/>
</dbReference>
<dbReference type="SMART" id="SM00387">
    <property type="entry name" value="HATPase_c"/>
    <property type="match status" value="1"/>
</dbReference>
<dbReference type="PANTHER" id="PTHR45528">
    <property type="entry name" value="SENSOR HISTIDINE KINASE CPXA"/>
    <property type="match status" value="1"/>
</dbReference>
<evidence type="ECO:0000256" key="9">
    <source>
        <dbReference type="ARBA" id="ARBA00022777"/>
    </source>
</evidence>
<evidence type="ECO:0000256" key="1">
    <source>
        <dbReference type="ARBA" id="ARBA00000085"/>
    </source>
</evidence>
<comment type="subcellular location">
    <subcellularLocation>
        <location evidence="2">Cell membrane</location>
        <topology evidence="2">Multi-pass membrane protein</topology>
    </subcellularLocation>
</comment>
<dbReference type="Gene3D" id="6.10.340.10">
    <property type="match status" value="1"/>
</dbReference>
<evidence type="ECO:0000259" key="16">
    <source>
        <dbReference type="PROSITE" id="PS50885"/>
    </source>
</evidence>
<dbReference type="Gene3D" id="3.30.565.10">
    <property type="entry name" value="Histidine kinase-like ATPase, C-terminal domain"/>
    <property type="match status" value="1"/>
</dbReference>
<dbReference type="InterPro" id="IPR005467">
    <property type="entry name" value="His_kinase_dom"/>
</dbReference>
<dbReference type="PANTHER" id="PTHR45528:SF1">
    <property type="entry name" value="SENSOR HISTIDINE KINASE CPXA"/>
    <property type="match status" value="1"/>
</dbReference>
<evidence type="ECO:0000259" key="15">
    <source>
        <dbReference type="PROSITE" id="PS50109"/>
    </source>
</evidence>
<dbReference type="OrthoDB" id="9813151at2"/>
<dbReference type="AlphaFoldDB" id="A0A174EBZ4"/>
<keyword evidence="6 17" id="KW-0808">Transferase</keyword>
<dbReference type="SUPFAM" id="SSF47384">
    <property type="entry name" value="Homodimeric domain of signal transducing histidine kinase"/>
    <property type="match status" value="1"/>
</dbReference>
<feature type="transmembrane region" description="Helical" evidence="14">
    <location>
        <begin position="167"/>
        <end position="190"/>
    </location>
</feature>
<dbReference type="SMART" id="SM00304">
    <property type="entry name" value="HAMP"/>
    <property type="match status" value="1"/>
</dbReference>
<dbReference type="PRINTS" id="PR00344">
    <property type="entry name" value="BCTRLSENSOR"/>
</dbReference>
<dbReference type="PROSITE" id="PS50885">
    <property type="entry name" value="HAMP"/>
    <property type="match status" value="1"/>
</dbReference>
<evidence type="ECO:0000256" key="14">
    <source>
        <dbReference type="SAM" id="Phobius"/>
    </source>
</evidence>
<evidence type="ECO:0000256" key="12">
    <source>
        <dbReference type="ARBA" id="ARBA00023012"/>
    </source>
</evidence>
<evidence type="ECO:0000256" key="4">
    <source>
        <dbReference type="ARBA" id="ARBA00022475"/>
    </source>
</evidence>
<dbReference type="GO" id="GO:0005886">
    <property type="term" value="C:plasma membrane"/>
    <property type="evidence" value="ECO:0007669"/>
    <property type="project" value="UniProtKB-SubCell"/>
</dbReference>
<dbReference type="FunFam" id="3.30.565.10:FF:000006">
    <property type="entry name" value="Sensor histidine kinase WalK"/>
    <property type="match status" value="1"/>
</dbReference>
<dbReference type="InterPro" id="IPR003661">
    <property type="entry name" value="HisK_dim/P_dom"/>
</dbReference>
<evidence type="ECO:0000256" key="10">
    <source>
        <dbReference type="ARBA" id="ARBA00022840"/>
    </source>
</evidence>
<keyword evidence="8" id="KW-0547">Nucleotide-binding</keyword>
<keyword evidence="7 14" id="KW-0812">Transmembrane</keyword>
<sequence>MKKRSIVRKLIITFASITGGVLTLVGLISTVWINVSYTEQRIEIIDKQIAIVEETVRGYLRQENDYNEVEKILTMASMASNTDGIVVDKLGYIYIVSNSKYDDIKYTKVQMPENIKSKIDEMKKYGKAVVLLKNGQLLSYVKPMYSNGEIEGSIIMIPNSAYAGKNIMWMIWISIVVAMIISGLIINYFANRLVVKPLEEINNAAKRLTQGNVNERVDVRSNDEIGQLAESFNSMAESLEKVDNTRKEFISNVSHELRSPITSIKGFVGGILDGVIPKDKETYYFKIVYEEINRLARLVNDLLDISAMEAGKFNLQKIDFDINGVISLCILNLEGKIKSKGLDVRAVFEEKRNYVIADRDRIIQVLTNLLENAIKYSNDKGQIEVTTYTKGEKIYISIFNSGENISKEDLNNIWDRFYKSDKSRTNKVSTGLGLPIVRLILSQHNEDVWVENIDGKGVKFTFSLKRAD</sequence>
<gene>
    <name evidence="17" type="primary">yycG_1</name>
    <name evidence="17" type="ORF">ERS852471_01406</name>
</gene>
<protein>
    <recommendedName>
        <fullName evidence="3">histidine kinase</fullName>
        <ecNumber evidence="3">2.7.13.3</ecNumber>
    </recommendedName>
</protein>
<dbReference type="SMART" id="SM00388">
    <property type="entry name" value="HisKA"/>
    <property type="match status" value="1"/>
</dbReference>
<evidence type="ECO:0000256" key="5">
    <source>
        <dbReference type="ARBA" id="ARBA00022553"/>
    </source>
</evidence>
<dbReference type="CDD" id="cd06225">
    <property type="entry name" value="HAMP"/>
    <property type="match status" value="1"/>
</dbReference>
<dbReference type="SUPFAM" id="SSF55874">
    <property type="entry name" value="ATPase domain of HSP90 chaperone/DNA topoisomerase II/histidine kinase"/>
    <property type="match status" value="1"/>
</dbReference>
<dbReference type="FunFam" id="1.10.287.130:FF:000001">
    <property type="entry name" value="Two-component sensor histidine kinase"/>
    <property type="match status" value="1"/>
</dbReference>
<dbReference type="Pfam" id="PF02518">
    <property type="entry name" value="HATPase_c"/>
    <property type="match status" value="1"/>
</dbReference>
<dbReference type="EC" id="2.7.13.3" evidence="3"/>
<dbReference type="RefSeq" id="WP_055265061.1">
    <property type="nucleotide sequence ID" value="NZ_CABIXQ010000008.1"/>
</dbReference>
<dbReference type="Gene3D" id="1.10.287.130">
    <property type="match status" value="1"/>
</dbReference>
<keyword evidence="13 14" id="KW-0472">Membrane</keyword>
<dbReference type="InterPro" id="IPR003594">
    <property type="entry name" value="HATPase_dom"/>
</dbReference>
<evidence type="ECO:0000313" key="18">
    <source>
        <dbReference type="Proteomes" id="UP000095594"/>
    </source>
</evidence>
<dbReference type="PROSITE" id="PS50109">
    <property type="entry name" value="HIS_KIN"/>
    <property type="match status" value="1"/>
</dbReference>
<keyword evidence="5" id="KW-0597">Phosphoprotein</keyword>
<dbReference type="InterPro" id="IPR003660">
    <property type="entry name" value="HAMP_dom"/>
</dbReference>
<dbReference type="InterPro" id="IPR036890">
    <property type="entry name" value="HATPase_C_sf"/>
</dbReference>
<dbReference type="InterPro" id="IPR036097">
    <property type="entry name" value="HisK_dim/P_sf"/>
</dbReference>
<dbReference type="CDD" id="cd00082">
    <property type="entry name" value="HisKA"/>
    <property type="match status" value="1"/>
</dbReference>
<dbReference type="InterPro" id="IPR004358">
    <property type="entry name" value="Sig_transdc_His_kin-like_C"/>
</dbReference>
<dbReference type="InterPro" id="IPR050398">
    <property type="entry name" value="HssS/ArlS-like"/>
</dbReference>
<keyword evidence="12" id="KW-0902">Two-component regulatory system</keyword>
<evidence type="ECO:0000256" key="11">
    <source>
        <dbReference type="ARBA" id="ARBA00022989"/>
    </source>
</evidence>
<evidence type="ECO:0000256" key="6">
    <source>
        <dbReference type="ARBA" id="ARBA00022679"/>
    </source>
</evidence>
<reference evidence="17 18" key="1">
    <citation type="submission" date="2015-09" db="EMBL/GenBank/DDBJ databases">
        <authorList>
            <consortium name="Pathogen Informatics"/>
        </authorList>
    </citation>
    <scope>NUCLEOTIDE SEQUENCE [LARGE SCALE GENOMIC DNA]</scope>
    <source>
        <strain evidence="17 18">2789STDY5834856</strain>
    </source>
</reference>
<feature type="transmembrane region" description="Helical" evidence="14">
    <location>
        <begin position="12"/>
        <end position="33"/>
    </location>
</feature>
<dbReference type="Pfam" id="PF00512">
    <property type="entry name" value="HisKA"/>
    <property type="match status" value="1"/>
</dbReference>
<evidence type="ECO:0000256" key="7">
    <source>
        <dbReference type="ARBA" id="ARBA00022692"/>
    </source>
</evidence>
<keyword evidence="9 17" id="KW-0418">Kinase</keyword>
<accession>A0A174EBZ4</accession>
<dbReference type="Proteomes" id="UP000095594">
    <property type="component" value="Unassembled WGS sequence"/>
</dbReference>
<keyword evidence="4" id="KW-1003">Cell membrane</keyword>
<dbReference type="SUPFAM" id="SSF158472">
    <property type="entry name" value="HAMP domain-like"/>
    <property type="match status" value="1"/>
</dbReference>
<evidence type="ECO:0000313" key="17">
    <source>
        <dbReference type="EMBL" id="CUO35201.1"/>
    </source>
</evidence>
<evidence type="ECO:0000256" key="3">
    <source>
        <dbReference type="ARBA" id="ARBA00012438"/>
    </source>
</evidence>
<comment type="catalytic activity">
    <reaction evidence="1">
        <text>ATP + protein L-histidine = ADP + protein N-phospho-L-histidine.</text>
        <dbReference type="EC" id="2.7.13.3"/>
    </reaction>
</comment>